<protein>
    <submittedName>
        <fullName evidence="2">Uncharacterized protein</fullName>
    </submittedName>
</protein>
<dbReference type="Gene3D" id="1.20.1070.10">
    <property type="entry name" value="Rhodopsin 7-helix transmembrane proteins"/>
    <property type="match status" value="1"/>
</dbReference>
<accession>A0AA36H5F0</accession>
<dbReference type="PANTHER" id="PTHR22943:SF248">
    <property type="entry name" value="SEVEN TM RECEPTOR"/>
    <property type="match status" value="1"/>
</dbReference>
<name>A0AA36H5F0_CYLNA</name>
<dbReference type="SUPFAM" id="SSF81321">
    <property type="entry name" value="Family A G protein-coupled receptor-like"/>
    <property type="match status" value="1"/>
</dbReference>
<evidence type="ECO:0000313" key="3">
    <source>
        <dbReference type="Proteomes" id="UP001176961"/>
    </source>
</evidence>
<feature type="transmembrane region" description="Helical" evidence="1">
    <location>
        <begin position="88"/>
        <end position="109"/>
    </location>
</feature>
<dbReference type="PANTHER" id="PTHR22943">
    <property type="entry name" value="7-TRANSMEMBRANE DOMAIN RECEPTOR C.ELEGANS"/>
    <property type="match status" value="1"/>
</dbReference>
<feature type="transmembrane region" description="Helical" evidence="1">
    <location>
        <begin position="200"/>
        <end position="220"/>
    </location>
</feature>
<dbReference type="GO" id="GO:0042048">
    <property type="term" value="P:olfactory behavior"/>
    <property type="evidence" value="ECO:0007669"/>
    <property type="project" value="TreeGrafter"/>
</dbReference>
<gene>
    <name evidence="2" type="ORF">CYNAS_LOCUS16403</name>
</gene>
<dbReference type="GO" id="GO:0005886">
    <property type="term" value="C:plasma membrane"/>
    <property type="evidence" value="ECO:0007669"/>
    <property type="project" value="TreeGrafter"/>
</dbReference>
<feature type="transmembrane region" description="Helical" evidence="1">
    <location>
        <begin position="39"/>
        <end position="56"/>
    </location>
</feature>
<dbReference type="Proteomes" id="UP001176961">
    <property type="component" value="Unassembled WGS sequence"/>
</dbReference>
<dbReference type="AlphaFoldDB" id="A0AA36H5F0"/>
<organism evidence="2 3">
    <name type="scientific">Cylicocyclus nassatus</name>
    <name type="common">Nematode worm</name>
    <dbReference type="NCBI Taxonomy" id="53992"/>
    <lineage>
        <taxon>Eukaryota</taxon>
        <taxon>Metazoa</taxon>
        <taxon>Ecdysozoa</taxon>
        <taxon>Nematoda</taxon>
        <taxon>Chromadorea</taxon>
        <taxon>Rhabditida</taxon>
        <taxon>Rhabditina</taxon>
        <taxon>Rhabditomorpha</taxon>
        <taxon>Strongyloidea</taxon>
        <taxon>Strongylidae</taxon>
        <taxon>Cylicocyclus</taxon>
    </lineage>
</organism>
<evidence type="ECO:0000313" key="2">
    <source>
        <dbReference type="EMBL" id="CAJ0604420.1"/>
    </source>
</evidence>
<sequence>MDRNVLFSISTTSAALSLVINSLFIYISCKKERKNIGTYRYFLVAFATCNILYSSVEYIAKPVNFIYGHAMLSFNNGPITFVPALDPLFMALFFSMQGIESALLTLHFLYRYIVVCKPEKKKYFEGSKLAIWAAFNLIWGLIYFFIASYCLEPTKECYEYAEKAVRDTFHRDLHELPHICFLAYEIIDNSLIIYWKPTTGIALVVLMTITTIITMIYLGVRTSRTLKQSASSKKTITLQRQMLIALTIQNDYETRECNVYNNGNEDSQSSQLAFDNNIS</sequence>
<dbReference type="InterPro" id="IPR019428">
    <property type="entry name" value="7TM_GPCR_serpentine_rcpt_Str"/>
</dbReference>
<keyword evidence="1" id="KW-1133">Transmembrane helix</keyword>
<keyword evidence="3" id="KW-1185">Reference proteome</keyword>
<evidence type="ECO:0000256" key="1">
    <source>
        <dbReference type="SAM" id="Phobius"/>
    </source>
</evidence>
<keyword evidence="1" id="KW-0472">Membrane</keyword>
<proteinExistence type="predicted"/>
<dbReference type="GO" id="GO:0038022">
    <property type="term" value="F:G protein-coupled olfactory receptor activity"/>
    <property type="evidence" value="ECO:0007669"/>
    <property type="project" value="TreeGrafter"/>
</dbReference>
<dbReference type="EMBL" id="CATQJL010000305">
    <property type="protein sequence ID" value="CAJ0604420.1"/>
    <property type="molecule type" value="Genomic_DNA"/>
</dbReference>
<reference evidence="2" key="1">
    <citation type="submission" date="2023-07" db="EMBL/GenBank/DDBJ databases">
        <authorList>
            <consortium name="CYATHOMIX"/>
        </authorList>
    </citation>
    <scope>NUCLEOTIDE SEQUENCE</scope>
    <source>
        <strain evidence="2">N/A</strain>
    </source>
</reference>
<dbReference type="Pfam" id="PF10326">
    <property type="entry name" value="7TM_GPCR_Str"/>
    <property type="match status" value="1"/>
</dbReference>
<feature type="transmembrane region" description="Helical" evidence="1">
    <location>
        <begin position="6"/>
        <end position="27"/>
    </location>
</feature>
<comment type="caution">
    <text evidence="2">The sequence shown here is derived from an EMBL/GenBank/DDBJ whole genome shotgun (WGS) entry which is preliminary data.</text>
</comment>
<keyword evidence="1" id="KW-0812">Transmembrane</keyword>
<feature type="transmembrane region" description="Helical" evidence="1">
    <location>
        <begin position="129"/>
        <end position="146"/>
    </location>
</feature>